<evidence type="ECO:0000313" key="1">
    <source>
        <dbReference type="EMBL" id="KAI8421197.1"/>
    </source>
</evidence>
<evidence type="ECO:0000313" key="2">
    <source>
        <dbReference type="Proteomes" id="UP001064048"/>
    </source>
</evidence>
<organism evidence="1 2">
    <name type="scientific">Choristoneura fumiferana</name>
    <name type="common">Spruce budworm moth</name>
    <name type="synonym">Archips fumiferana</name>
    <dbReference type="NCBI Taxonomy" id="7141"/>
    <lineage>
        <taxon>Eukaryota</taxon>
        <taxon>Metazoa</taxon>
        <taxon>Ecdysozoa</taxon>
        <taxon>Arthropoda</taxon>
        <taxon>Hexapoda</taxon>
        <taxon>Insecta</taxon>
        <taxon>Pterygota</taxon>
        <taxon>Neoptera</taxon>
        <taxon>Endopterygota</taxon>
        <taxon>Lepidoptera</taxon>
        <taxon>Glossata</taxon>
        <taxon>Ditrysia</taxon>
        <taxon>Tortricoidea</taxon>
        <taxon>Tortricidae</taxon>
        <taxon>Tortricinae</taxon>
        <taxon>Choristoneura</taxon>
    </lineage>
</organism>
<keyword evidence="2" id="KW-1185">Reference proteome</keyword>
<name>A0ACC0JAT8_CHOFU</name>
<reference evidence="1 2" key="1">
    <citation type="journal article" date="2022" name="Genome Biol. Evol.">
        <title>The Spruce Budworm Genome: Reconstructing the Evolutionary History of Antifreeze Proteins.</title>
        <authorList>
            <person name="Beliveau C."/>
            <person name="Gagne P."/>
            <person name="Picq S."/>
            <person name="Vernygora O."/>
            <person name="Keeling C.I."/>
            <person name="Pinkney K."/>
            <person name="Doucet D."/>
            <person name="Wen F."/>
            <person name="Johnston J.S."/>
            <person name="Maaroufi H."/>
            <person name="Boyle B."/>
            <person name="Laroche J."/>
            <person name="Dewar K."/>
            <person name="Juretic N."/>
            <person name="Blackburn G."/>
            <person name="Nisole A."/>
            <person name="Brunet B."/>
            <person name="Brandao M."/>
            <person name="Lumley L."/>
            <person name="Duan J."/>
            <person name="Quan G."/>
            <person name="Lucarotti C.J."/>
            <person name="Roe A.D."/>
            <person name="Sperling F.A.H."/>
            <person name="Levesque R.C."/>
            <person name="Cusson M."/>
        </authorList>
    </citation>
    <scope>NUCLEOTIDE SEQUENCE [LARGE SCALE GENOMIC DNA]</scope>
    <source>
        <strain evidence="1">Glfc:IPQL:Cfum</strain>
    </source>
</reference>
<dbReference type="EMBL" id="CM046113">
    <property type="protein sequence ID" value="KAI8421197.1"/>
    <property type="molecule type" value="Genomic_DNA"/>
</dbReference>
<sequence>MVRVKFPIRTGPAWELLPKPFHSERRPVPSNGTYIGWDDDDGKALHPVGFIMQGTNAEGNGHQQKISDQAHKHNY</sequence>
<accession>A0ACC0JAT8</accession>
<protein>
    <submittedName>
        <fullName evidence="1">Uncharacterized protein</fullName>
    </submittedName>
</protein>
<proteinExistence type="predicted"/>
<dbReference type="Proteomes" id="UP001064048">
    <property type="component" value="Chromosome 13"/>
</dbReference>
<comment type="caution">
    <text evidence="1">The sequence shown here is derived from an EMBL/GenBank/DDBJ whole genome shotgun (WGS) entry which is preliminary data.</text>
</comment>
<gene>
    <name evidence="1" type="ORF">MSG28_008266</name>
</gene>